<accession>A0A6L8W4J0</accession>
<evidence type="ECO:0000313" key="3">
    <source>
        <dbReference type="Proteomes" id="UP000476030"/>
    </source>
</evidence>
<evidence type="ECO:0000313" key="2">
    <source>
        <dbReference type="EMBL" id="MZR30016.1"/>
    </source>
</evidence>
<gene>
    <name evidence="2" type="ORF">GQE98_05130</name>
</gene>
<evidence type="ECO:0000256" key="1">
    <source>
        <dbReference type="SAM" id="Phobius"/>
    </source>
</evidence>
<keyword evidence="3" id="KW-1185">Reference proteome</keyword>
<keyword evidence="1" id="KW-1133">Transmembrane helix</keyword>
<name>A0A6L8W4J0_9PROT</name>
<protein>
    <submittedName>
        <fullName evidence="2">Periplasmic heavy metal sensor</fullName>
    </submittedName>
</protein>
<comment type="caution">
    <text evidence="2">The sequence shown here is derived from an EMBL/GenBank/DDBJ whole genome shotgun (WGS) entry which is preliminary data.</text>
</comment>
<reference evidence="2 3" key="1">
    <citation type="submission" date="2019-12" db="EMBL/GenBank/DDBJ databases">
        <title>Snethiella sp. nov. sp. isolated from sea sand.</title>
        <authorList>
            <person name="Kim J."/>
            <person name="Jeong S.E."/>
            <person name="Jung H.S."/>
            <person name="Jeon C.O."/>
        </authorList>
    </citation>
    <scope>NUCLEOTIDE SEQUENCE [LARGE SCALE GENOMIC DNA]</scope>
    <source>
        <strain evidence="2 3">DP05</strain>
    </source>
</reference>
<dbReference type="Gene3D" id="1.20.120.1490">
    <property type="match status" value="1"/>
</dbReference>
<proteinExistence type="predicted"/>
<dbReference type="EMBL" id="WTUW01000001">
    <property type="protein sequence ID" value="MZR30016.1"/>
    <property type="molecule type" value="Genomic_DNA"/>
</dbReference>
<dbReference type="RefSeq" id="WP_161314554.1">
    <property type="nucleotide sequence ID" value="NZ_WTUW01000001.1"/>
</dbReference>
<dbReference type="Pfam" id="PF13801">
    <property type="entry name" value="Metal_resist"/>
    <property type="match status" value="1"/>
</dbReference>
<dbReference type="Proteomes" id="UP000476030">
    <property type="component" value="Unassembled WGS sequence"/>
</dbReference>
<dbReference type="InterPro" id="IPR025961">
    <property type="entry name" value="Metal_resist"/>
</dbReference>
<keyword evidence="1" id="KW-0472">Membrane</keyword>
<keyword evidence="1" id="KW-0812">Transmembrane</keyword>
<feature type="transmembrane region" description="Helical" evidence="1">
    <location>
        <begin position="12"/>
        <end position="32"/>
    </location>
</feature>
<dbReference type="AlphaFoldDB" id="A0A6L8W4J0"/>
<organism evidence="2 3">
    <name type="scientific">Sneathiella litorea</name>
    <dbReference type="NCBI Taxonomy" id="2606216"/>
    <lineage>
        <taxon>Bacteria</taxon>
        <taxon>Pseudomonadati</taxon>
        <taxon>Pseudomonadota</taxon>
        <taxon>Alphaproteobacteria</taxon>
        <taxon>Sneathiellales</taxon>
        <taxon>Sneathiellaceae</taxon>
        <taxon>Sneathiella</taxon>
    </lineage>
</organism>
<sequence length="159" mass="18717">MKISRHKILSAALVLSVAVNIIVGGFFITQWIDRGAGKRHPDRFHFDRRAAVTVLDESQQEELEDFWKKRRKSIRPYFKEFHDYRRKLSDLFSADKLDLIAINQTYADMIAKQLQIESYFQASMLELAKKLPEDKRAAFFKEGFFPPRKHSNPKKPDDE</sequence>